<evidence type="ECO:0000256" key="6">
    <source>
        <dbReference type="ARBA" id="ARBA00023295"/>
    </source>
</evidence>
<keyword evidence="5" id="KW-0378">Hydrolase</keyword>
<evidence type="ECO:0000256" key="5">
    <source>
        <dbReference type="ARBA" id="ARBA00022801"/>
    </source>
</evidence>
<evidence type="ECO:0000256" key="2">
    <source>
        <dbReference type="ARBA" id="ARBA00007951"/>
    </source>
</evidence>
<comment type="caution">
    <text evidence="11">The sequence shown here is derived from an EMBL/GenBank/DDBJ whole genome shotgun (WGS) entry which is preliminary data.</text>
</comment>
<dbReference type="Pfam" id="PF01120">
    <property type="entry name" value="Alpha_L_fucos"/>
    <property type="match status" value="1"/>
</dbReference>
<organism evidence="11 12">
    <name type="scientific">Paradesertivirga mongoliensis</name>
    <dbReference type="NCBI Taxonomy" id="2100740"/>
    <lineage>
        <taxon>Bacteria</taxon>
        <taxon>Pseudomonadati</taxon>
        <taxon>Bacteroidota</taxon>
        <taxon>Sphingobacteriia</taxon>
        <taxon>Sphingobacteriales</taxon>
        <taxon>Sphingobacteriaceae</taxon>
        <taxon>Paradesertivirga</taxon>
    </lineage>
</organism>
<dbReference type="SMART" id="SM00812">
    <property type="entry name" value="Alpha_L_fucos"/>
    <property type="match status" value="1"/>
</dbReference>
<dbReference type="Gene3D" id="2.60.40.1180">
    <property type="entry name" value="Golgi alpha-mannosidase II"/>
    <property type="match status" value="1"/>
</dbReference>
<dbReference type="SUPFAM" id="SSF51445">
    <property type="entry name" value="(Trans)glycosidases"/>
    <property type="match status" value="1"/>
</dbReference>
<sequence>MKNIFIKSVIAVVLLNLSKADAQTPQAPVIQSQPGPKLTQAPPIPASPAKEPINSVEMGDWRTFPEMKLDLPIAPGPFEPTWESIEKNYPGEPAWLRDAKFGIWVHFGPQAAGESGDWYSRKLYSPGKRAYENHLKRYGHPSEVGYKEVLRDWNPSKLDPAKLTKIYQDAGARFLMIQGVHHDNYDMWNSRYQPWNSVNIGPKRDLIGEWEKAARATGMRFGVTFHHEYTWWWWQTAFGSDKEGNKKGVPYDGNLSLTDGKGKWWEGYDPRLLYGIDLREYKGVEKAAHTEWSPPPAGIFSRHLPYAKWYATQWALRMMDVVEKYNPDFIYTDGTVQGPFTGDGTGTGIKADAMPRVMADFYNRTLQRRGEVNTFSIVKFRHKTNGTVNTEEHGIPANIKTDQPWIAEAPIGDWFYAPNFIYDSGMMIRYVIEAIARDGNAALSIPILPDGSLEPACEKMLKEVGVWMRRNGEAVYGSRAWAIPGEGETVKGKLKMLPGGKLGRHHADFKFNAQDFRFTTGKNGALYAFCMTTPAPGTRLKINCLGNNAKYLDKPVKRVKLLGHNGKLKWKQKADGLEIVCPAKMPFETAIVFKVE</sequence>
<feature type="domain" description="Alpha-L-fucosidase C-terminal" evidence="10">
    <location>
        <begin position="514"/>
        <end position="596"/>
    </location>
</feature>
<dbReference type="Gene3D" id="3.20.20.80">
    <property type="entry name" value="Glycosidases"/>
    <property type="match status" value="1"/>
</dbReference>
<evidence type="ECO:0000256" key="1">
    <source>
        <dbReference type="ARBA" id="ARBA00004071"/>
    </source>
</evidence>
<proteinExistence type="inferred from homology"/>
<dbReference type="RefSeq" id="WP_255903722.1">
    <property type="nucleotide sequence ID" value="NZ_JAFMZO010000003.1"/>
</dbReference>
<evidence type="ECO:0000313" key="12">
    <source>
        <dbReference type="Proteomes" id="UP001597387"/>
    </source>
</evidence>
<feature type="region of interest" description="Disordered" evidence="7">
    <location>
        <begin position="26"/>
        <end position="52"/>
    </location>
</feature>
<dbReference type="EC" id="3.2.1.51" evidence="3"/>
<dbReference type="PANTHER" id="PTHR10030">
    <property type="entry name" value="ALPHA-L-FUCOSIDASE"/>
    <property type="match status" value="1"/>
</dbReference>
<evidence type="ECO:0000256" key="7">
    <source>
        <dbReference type="SAM" id="MobiDB-lite"/>
    </source>
</evidence>
<dbReference type="InterPro" id="IPR013780">
    <property type="entry name" value="Glyco_hydro_b"/>
</dbReference>
<evidence type="ECO:0000256" key="3">
    <source>
        <dbReference type="ARBA" id="ARBA00012662"/>
    </source>
</evidence>
<dbReference type="Proteomes" id="UP001597387">
    <property type="component" value="Unassembled WGS sequence"/>
</dbReference>
<feature type="domain" description="Glycoside hydrolase family 29 N-terminal" evidence="9">
    <location>
        <begin position="74"/>
        <end position="473"/>
    </location>
</feature>
<evidence type="ECO:0000259" key="9">
    <source>
        <dbReference type="Pfam" id="PF01120"/>
    </source>
</evidence>
<keyword evidence="6" id="KW-0326">Glycosidase</keyword>
<dbReference type="InterPro" id="IPR031919">
    <property type="entry name" value="Fucosidase_C"/>
</dbReference>
<name>A0ABW4ZK49_9SPHI</name>
<keyword evidence="4 8" id="KW-0732">Signal</keyword>
<dbReference type="InterPro" id="IPR016286">
    <property type="entry name" value="FUC_metazoa-typ"/>
</dbReference>
<dbReference type="PIRSF" id="PIRSF001092">
    <property type="entry name" value="Alpha-L-fucosidase"/>
    <property type="match status" value="1"/>
</dbReference>
<dbReference type="Pfam" id="PF16757">
    <property type="entry name" value="Fucosidase_C"/>
    <property type="match status" value="1"/>
</dbReference>
<evidence type="ECO:0000313" key="11">
    <source>
        <dbReference type="EMBL" id="MFD2162383.1"/>
    </source>
</evidence>
<dbReference type="PANTHER" id="PTHR10030:SF37">
    <property type="entry name" value="ALPHA-L-FUCOSIDASE-RELATED"/>
    <property type="match status" value="1"/>
</dbReference>
<feature type="chain" id="PRO_5046794045" description="alpha-L-fucosidase" evidence="8">
    <location>
        <begin position="23"/>
        <end position="596"/>
    </location>
</feature>
<evidence type="ECO:0000256" key="8">
    <source>
        <dbReference type="SAM" id="SignalP"/>
    </source>
</evidence>
<accession>A0ABW4ZK49</accession>
<evidence type="ECO:0000259" key="10">
    <source>
        <dbReference type="Pfam" id="PF16757"/>
    </source>
</evidence>
<dbReference type="InterPro" id="IPR057739">
    <property type="entry name" value="Glyco_hydro_29_N"/>
</dbReference>
<comment type="function">
    <text evidence="1">Alpha-L-fucosidase is responsible for hydrolyzing the alpha-1,6-linked fucose joined to the reducing-end N-acetylglucosamine of the carbohydrate moieties of glycoproteins.</text>
</comment>
<protein>
    <recommendedName>
        <fullName evidence="3">alpha-L-fucosidase</fullName>
        <ecNumber evidence="3">3.2.1.51</ecNumber>
    </recommendedName>
</protein>
<dbReference type="InterPro" id="IPR000933">
    <property type="entry name" value="Glyco_hydro_29"/>
</dbReference>
<reference evidence="12" key="1">
    <citation type="journal article" date="2019" name="Int. J. Syst. Evol. Microbiol.">
        <title>The Global Catalogue of Microorganisms (GCM) 10K type strain sequencing project: providing services to taxonomists for standard genome sequencing and annotation.</title>
        <authorList>
            <consortium name="The Broad Institute Genomics Platform"/>
            <consortium name="The Broad Institute Genome Sequencing Center for Infectious Disease"/>
            <person name="Wu L."/>
            <person name="Ma J."/>
        </authorList>
    </citation>
    <scope>NUCLEOTIDE SEQUENCE [LARGE SCALE GENOMIC DNA]</scope>
    <source>
        <strain evidence="12">KCTC 42217</strain>
    </source>
</reference>
<dbReference type="EMBL" id="JBHUHZ010000001">
    <property type="protein sequence ID" value="MFD2162383.1"/>
    <property type="molecule type" value="Genomic_DNA"/>
</dbReference>
<keyword evidence="12" id="KW-1185">Reference proteome</keyword>
<gene>
    <name evidence="11" type="ORF">ACFSJU_08255</name>
</gene>
<comment type="similarity">
    <text evidence="2">Belongs to the glycosyl hydrolase 29 family.</text>
</comment>
<dbReference type="InterPro" id="IPR017853">
    <property type="entry name" value="GH"/>
</dbReference>
<feature type="signal peptide" evidence="8">
    <location>
        <begin position="1"/>
        <end position="22"/>
    </location>
</feature>
<evidence type="ECO:0000256" key="4">
    <source>
        <dbReference type="ARBA" id="ARBA00022729"/>
    </source>
</evidence>